<dbReference type="Gene3D" id="3.40.50.1820">
    <property type="entry name" value="alpha/beta hydrolase"/>
    <property type="match status" value="1"/>
</dbReference>
<dbReference type="GO" id="GO:0016787">
    <property type="term" value="F:hydrolase activity"/>
    <property type="evidence" value="ECO:0007669"/>
    <property type="project" value="UniProtKB-KW"/>
</dbReference>
<protein>
    <submittedName>
        <fullName evidence="2">Alpha/beta hydrolase</fullName>
    </submittedName>
</protein>
<dbReference type="Pfam" id="PF00561">
    <property type="entry name" value="Abhydrolase_1"/>
    <property type="match status" value="1"/>
</dbReference>
<dbReference type="InterPro" id="IPR050471">
    <property type="entry name" value="AB_hydrolase"/>
</dbReference>
<proteinExistence type="predicted"/>
<dbReference type="PRINTS" id="PR00111">
    <property type="entry name" value="ABHYDROLASE"/>
</dbReference>
<evidence type="ECO:0000313" key="3">
    <source>
        <dbReference type="Proteomes" id="UP000265325"/>
    </source>
</evidence>
<dbReference type="SUPFAM" id="SSF53474">
    <property type="entry name" value="alpha/beta-Hydrolases"/>
    <property type="match status" value="1"/>
</dbReference>
<dbReference type="Proteomes" id="UP000265325">
    <property type="component" value="Unassembled WGS sequence"/>
</dbReference>
<evidence type="ECO:0000259" key="1">
    <source>
        <dbReference type="Pfam" id="PF00561"/>
    </source>
</evidence>
<dbReference type="AlphaFoldDB" id="A0A2P2GU80"/>
<dbReference type="InterPro" id="IPR000073">
    <property type="entry name" value="AB_hydrolase_1"/>
</dbReference>
<dbReference type="OrthoDB" id="9800988at2"/>
<feature type="domain" description="AB hydrolase-1" evidence="1">
    <location>
        <begin position="25"/>
        <end position="278"/>
    </location>
</feature>
<comment type="caution">
    <text evidence="2">The sequence shown here is derived from an EMBL/GenBank/DDBJ whole genome shotgun (WGS) entry which is preliminary data.</text>
</comment>
<organism evidence="2 3">
    <name type="scientific">Streptomyces showdoensis</name>
    <dbReference type="NCBI Taxonomy" id="68268"/>
    <lineage>
        <taxon>Bacteria</taxon>
        <taxon>Bacillati</taxon>
        <taxon>Actinomycetota</taxon>
        <taxon>Actinomycetes</taxon>
        <taxon>Kitasatosporales</taxon>
        <taxon>Streptomycetaceae</taxon>
        <taxon>Streptomyces</taxon>
    </lineage>
</organism>
<gene>
    <name evidence="2" type="ORF">VO63_04415</name>
</gene>
<dbReference type="PANTHER" id="PTHR43433">
    <property type="entry name" value="HYDROLASE, ALPHA/BETA FOLD FAMILY PROTEIN"/>
    <property type="match status" value="1"/>
</dbReference>
<name>A0A2P2GU80_STREW</name>
<accession>A0A2P2GU80</accession>
<dbReference type="EMBL" id="LAQS01000005">
    <property type="protein sequence ID" value="KKZ75054.1"/>
    <property type="molecule type" value="Genomic_DNA"/>
</dbReference>
<keyword evidence="3" id="KW-1185">Reference proteome</keyword>
<keyword evidence="2" id="KW-0378">Hydrolase</keyword>
<sequence>MGQPVRTDDGRLLMAEEWGDPSGTPVVLFHGTPGSRVGTALPDLAARHPGFRFLAYDRPGYGESPRAPGRRVADAAGDTAAVADAFGIESFAVVGRSGGGPHALACAALLPERVRAAAVLVGLAPPDAAGLDWYAGMTPFNVREYGLARAHLDGRDPGGLERDLAARAAAIRQDPERLLDDLGADLSPHDRPIVADPRVRTVLLRTYREALRVSHHGWLDDCLAFVRPWGFDVASVAAPVLLWHGLDDAFSPLGHTRWLAGRIPGAEPVLVPGAGHFAAQYALPEVLRWLDGQGAGRW</sequence>
<reference evidence="2 3" key="1">
    <citation type="submission" date="2015-05" db="EMBL/GenBank/DDBJ databases">
        <title>Draft Genome assembly of Streptomyces showdoensis.</title>
        <authorList>
            <person name="Thapa K.K."/>
            <person name="Metsa-Ketela M."/>
        </authorList>
    </citation>
    <scope>NUCLEOTIDE SEQUENCE [LARGE SCALE GENOMIC DNA]</scope>
    <source>
        <strain evidence="2 3">ATCC 15227</strain>
    </source>
</reference>
<dbReference type="InterPro" id="IPR029058">
    <property type="entry name" value="AB_hydrolase_fold"/>
</dbReference>
<evidence type="ECO:0000313" key="2">
    <source>
        <dbReference type="EMBL" id="KKZ75054.1"/>
    </source>
</evidence>
<dbReference type="PANTHER" id="PTHR43433:SF5">
    <property type="entry name" value="AB HYDROLASE-1 DOMAIN-CONTAINING PROTEIN"/>
    <property type="match status" value="1"/>
</dbReference>
<dbReference type="RefSeq" id="WP_046906177.1">
    <property type="nucleotide sequence ID" value="NZ_JBHMCW010000004.1"/>
</dbReference>